<sequence length="251" mass="27104">MFRRNVFFFFISTYEGTLNHPLPLSATAVASDTSAAASMLLSGAFSSSSAAAADLHGLNFSLSDNSNIPNPKSPFLQTSSSGHPTVTLDLTSSSSSQQPFLSMLNRFSSPPSNVSRSNSYPSTNLNFSNYTNTLINWGAVGIYNGQYRAAYGNITTLQQSPYHHMIQTRTARSSFDLFGRSSSYSPHPTQTNLDHVGIKSITHQVQPVPAETIKAITKNPNFQSALATALSSTMGTDVKMENVTRAETEKS</sequence>
<dbReference type="PANTHER" id="PTHR31429:SF113">
    <property type="entry name" value="WRKY DOMAIN-CONTAINING PROTEIN"/>
    <property type="match status" value="1"/>
</dbReference>
<dbReference type="EMBL" id="JAAMPC010000007">
    <property type="protein sequence ID" value="KAG2303254.1"/>
    <property type="molecule type" value="Genomic_DNA"/>
</dbReference>
<protein>
    <submittedName>
        <fullName evidence="1">Uncharacterized protein</fullName>
    </submittedName>
</protein>
<evidence type="ECO:0000313" key="1">
    <source>
        <dbReference type="EMBL" id="KAG2303254.1"/>
    </source>
</evidence>
<dbReference type="OrthoDB" id="1106475at2759"/>
<gene>
    <name evidence="1" type="ORF">Bca52824_031905</name>
</gene>
<keyword evidence="2" id="KW-1185">Reference proteome</keyword>
<comment type="caution">
    <text evidence="1">The sequence shown here is derived from an EMBL/GenBank/DDBJ whole genome shotgun (WGS) entry which is preliminary data.</text>
</comment>
<dbReference type="PANTHER" id="PTHR31429">
    <property type="entry name" value="WRKY TRANSCRIPTION FACTOR 36-RELATED"/>
    <property type="match status" value="1"/>
</dbReference>
<name>A0A8X7V5P8_BRACI</name>
<dbReference type="GO" id="GO:0003700">
    <property type="term" value="F:DNA-binding transcription factor activity"/>
    <property type="evidence" value="ECO:0007669"/>
    <property type="project" value="InterPro"/>
</dbReference>
<reference evidence="1 2" key="1">
    <citation type="submission" date="2020-02" db="EMBL/GenBank/DDBJ databases">
        <authorList>
            <person name="Ma Q."/>
            <person name="Huang Y."/>
            <person name="Song X."/>
            <person name="Pei D."/>
        </authorList>
    </citation>
    <scope>NUCLEOTIDE SEQUENCE [LARGE SCALE GENOMIC DNA]</scope>
    <source>
        <strain evidence="1">Sxm20200214</strain>
        <tissue evidence="1">Leaf</tissue>
    </source>
</reference>
<proteinExistence type="predicted"/>
<accession>A0A8X7V5P8</accession>
<organism evidence="1 2">
    <name type="scientific">Brassica carinata</name>
    <name type="common">Ethiopian mustard</name>
    <name type="synonym">Abyssinian cabbage</name>
    <dbReference type="NCBI Taxonomy" id="52824"/>
    <lineage>
        <taxon>Eukaryota</taxon>
        <taxon>Viridiplantae</taxon>
        <taxon>Streptophyta</taxon>
        <taxon>Embryophyta</taxon>
        <taxon>Tracheophyta</taxon>
        <taxon>Spermatophyta</taxon>
        <taxon>Magnoliopsida</taxon>
        <taxon>eudicotyledons</taxon>
        <taxon>Gunneridae</taxon>
        <taxon>Pentapetalae</taxon>
        <taxon>rosids</taxon>
        <taxon>malvids</taxon>
        <taxon>Brassicales</taxon>
        <taxon>Brassicaceae</taxon>
        <taxon>Brassiceae</taxon>
        <taxon>Brassica</taxon>
    </lineage>
</organism>
<dbReference type="AlphaFoldDB" id="A0A8X7V5P8"/>
<dbReference type="Proteomes" id="UP000886595">
    <property type="component" value="Unassembled WGS sequence"/>
</dbReference>
<dbReference type="InterPro" id="IPR044810">
    <property type="entry name" value="WRKY_plant"/>
</dbReference>
<evidence type="ECO:0000313" key="2">
    <source>
        <dbReference type="Proteomes" id="UP000886595"/>
    </source>
</evidence>